<evidence type="ECO:0000256" key="7">
    <source>
        <dbReference type="ARBA" id="ARBA00022927"/>
    </source>
</evidence>
<comment type="similarity">
    <text evidence="2 10">Belongs to the GSP L family.</text>
</comment>
<feature type="domain" description="GspL periplasmic" evidence="12">
    <location>
        <begin position="240"/>
        <end position="392"/>
    </location>
</feature>
<dbReference type="GO" id="GO:0015628">
    <property type="term" value="P:protein secretion by the type II secretion system"/>
    <property type="evidence" value="ECO:0007669"/>
    <property type="project" value="InterPro"/>
</dbReference>
<organism evidence="13 14">
    <name type="scientific">Cocleimonas flava</name>
    <dbReference type="NCBI Taxonomy" id="634765"/>
    <lineage>
        <taxon>Bacteria</taxon>
        <taxon>Pseudomonadati</taxon>
        <taxon>Pseudomonadota</taxon>
        <taxon>Gammaproteobacteria</taxon>
        <taxon>Thiotrichales</taxon>
        <taxon>Thiotrichaceae</taxon>
        <taxon>Cocleimonas</taxon>
    </lineage>
</organism>
<proteinExistence type="inferred from homology"/>
<dbReference type="Proteomes" id="UP000294887">
    <property type="component" value="Unassembled WGS sequence"/>
</dbReference>
<dbReference type="Pfam" id="PF12693">
    <property type="entry name" value="GspL_C"/>
    <property type="match status" value="1"/>
</dbReference>
<gene>
    <name evidence="13" type="ORF">EV695_3553</name>
</gene>
<comment type="subcellular location">
    <subcellularLocation>
        <location evidence="1">Cell inner membrane</location>
        <topology evidence="1">Single-pass membrane protein</topology>
    </subcellularLocation>
</comment>
<keyword evidence="8" id="KW-1133">Transmembrane helix</keyword>
<evidence type="ECO:0000256" key="4">
    <source>
        <dbReference type="ARBA" id="ARBA00022475"/>
    </source>
</evidence>
<keyword evidence="6" id="KW-0812">Transmembrane</keyword>
<name>A0A4R1ENI8_9GAMM</name>
<dbReference type="AlphaFoldDB" id="A0A4R1ENI8"/>
<evidence type="ECO:0000256" key="3">
    <source>
        <dbReference type="ARBA" id="ARBA00022448"/>
    </source>
</evidence>
<keyword evidence="7 10" id="KW-0653">Protein transport</keyword>
<dbReference type="Gene3D" id="3.30.420.380">
    <property type="match status" value="1"/>
</dbReference>
<dbReference type="Pfam" id="PF05134">
    <property type="entry name" value="T2SSL"/>
    <property type="match status" value="1"/>
</dbReference>
<evidence type="ECO:0000256" key="9">
    <source>
        <dbReference type="ARBA" id="ARBA00023136"/>
    </source>
</evidence>
<dbReference type="GO" id="GO:0005886">
    <property type="term" value="C:plasma membrane"/>
    <property type="evidence" value="ECO:0007669"/>
    <property type="project" value="UniProtKB-SubCell"/>
</dbReference>
<keyword evidence="4" id="KW-1003">Cell membrane</keyword>
<evidence type="ECO:0000256" key="10">
    <source>
        <dbReference type="PIRNR" id="PIRNR015761"/>
    </source>
</evidence>
<dbReference type="InterPro" id="IPR007812">
    <property type="entry name" value="T2SS_protein-GspL"/>
</dbReference>
<protein>
    <recommendedName>
        <fullName evidence="10">Type II secretion system protein L</fullName>
        <shortName evidence="10">T2SS protein L</shortName>
    </recommendedName>
</protein>
<dbReference type="PIRSF" id="PIRSF015761">
    <property type="entry name" value="Protein_L"/>
    <property type="match status" value="1"/>
</dbReference>
<keyword evidence="3 10" id="KW-0813">Transport</keyword>
<feature type="domain" description="GspL cytoplasmic actin-ATPase-like" evidence="11">
    <location>
        <begin position="35"/>
        <end position="205"/>
    </location>
</feature>
<evidence type="ECO:0000256" key="8">
    <source>
        <dbReference type="ARBA" id="ARBA00022989"/>
    </source>
</evidence>
<dbReference type="CDD" id="cd24017">
    <property type="entry name" value="ASKHA_T2SSL_N"/>
    <property type="match status" value="1"/>
</dbReference>
<dbReference type="GO" id="GO:0015627">
    <property type="term" value="C:type II protein secretion system complex"/>
    <property type="evidence" value="ECO:0007669"/>
    <property type="project" value="InterPro"/>
</dbReference>
<evidence type="ECO:0000256" key="1">
    <source>
        <dbReference type="ARBA" id="ARBA00004377"/>
    </source>
</evidence>
<keyword evidence="9" id="KW-0472">Membrane</keyword>
<dbReference type="InterPro" id="IPR043129">
    <property type="entry name" value="ATPase_NBD"/>
</dbReference>
<evidence type="ECO:0000313" key="13">
    <source>
        <dbReference type="EMBL" id="TCJ82817.1"/>
    </source>
</evidence>
<sequence>MQLLVIKLKASGSTPEYSLLGKKQASGNFIASDWKQIRSLTRGRRVVALIPANDVVITSVNIPSKNKKQLLQAIPFSLEDSLADDIEDLHFAVKQDDTSNHSQVAIIKRSTLEKHLDTFQEHGITAHFMLPETLGQYYRKDEWSIIFNTDQESATIRLGELEGFTCDDSMLDIFLAKPLENNKPKKIFSNKDKSNLPESLQQQDIEPISANTIDYESINNALPLNLITNFSRQSNKSTINWSVWRPTIILAGLLASVWAGVFFWQNNLLQQQSQLLNQKIEQVYKSSFPKGRIVDPSVQMKAALDKLKENAGRVVDSPLPLISDLSPLLKEYKDMSLSEINYKENELTLVMQSPSLTRLETFKRDAAEKVKLKVDIKSSTTTSNKVEATLIISPLMTSSAKDVTPNNLPRGNS</sequence>
<evidence type="ECO:0000313" key="14">
    <source>
        <dbReference type="Proteomes" id="UP000294887"/>
    </source>
</evidence>
<dbReference type="GO" id="GO:0009276">
    <property type="term" value="C:Gram-negative-bacterium-type cell wall"/>
    <property type="evidence" value="ECO:0007669"/>
    <property type="project" value="InterPro"/>
</dbReference>
<dbReference type="EMBL" id="SMFQ01000005">
    <property type="protein sequence ID" value="TCJ82817.1"/>
    <property type="molecule type" value="Genomic_DNA"/>
</dbReference>
<keyword evidence="14" id="KW-1185">Reference proteome</keyword>
<dbReference type="OrthoDB" id="7011844at2"/>
<evidence type="ECO:0000256" key="2">
    <source>
        <dbReference type="ARBA" id="ARBA00005318"/>
    </source>
</evidence>
<comment type="function">
    <text evidence="10">Inner membrane component of the type II secretion system required for the energy-dependent secretion of extracellular factors such as proteases and toxins from the periplasm.</text>
</comment>
<dbReference type="RefSeq" id="WP_131907317.1">
    <property type="nucleotide sequence ID" value="NZ_BAAAFU010000007.1"/>
</dbReference>
<dbReference type="Gene3D" id="3.30.1360.100">
    <property type="entry name" value="General secretion pathway protein M, EpsM"/>
    <property type="match status" value="1"/>
</dbReference>
<dbReference type="SUPFAM" id="SSF53067">
    <property type="entry name" value="Actin-like ATPase domain"/>
    <property type="match status" value="1"/>
</dbReference>
<comment type="caution">
    <text evidence="13">The sequence shown here is derived from an EMBL/GenBank/DDBJ whole genome shotgun (WGS) entry which is preliminary data.</text>
</comment>
<evidence type="ECO:0000256" key="6">
    <source>
        <dbReference type="ARBA" id="ARBA00022692"/>
    </source>
</evidence>
<evidence type="ECO:0000259" key="12">
    <source>
        <dbReference type="Pfam" id="PF12693"/>
    </source>
</evidence>
<dbReference type="InterPro" id="IPR025691">
    <property type="entry name" value="GspL_pp_dom"/>
</dbReference>
<evidence type="ECO:0000256" key="5">
    <source>
        <dbReference type="ARBA" id="ARBA00022519"/>
    </source>
</evidence>
<accession>A0A4R1ENI8</accession>
<evidence type="ECO:0000259" key="11">
    <source>
        <dbReference type="Pfam" id="PF05134"/>
    </source>
</evidence>
<reference evidence="13 14" key="1">
    <citation type="submission" date="2019-03" db="EMBL/GenBank/DDBJ databases">
        <title>Genomic Encyclopedia of Type Strains, Phase IV (KMG-IV): sequencing the most valuable type-strain genomes for metagenomic binning, comparative biology and taxonomic classification.</title>
        <authorList>
            <person name="Goeker M."/>
        </authorList>
    </citation>
    <scope>NUCLEOTIDE SEQUENCE [LARGE SCALE GENOMIC DNA]</scope>
    <source>
        <strain evidence="13 14">DSM 24830</strain>
    </source>
</reference>
<dbReference type="InterPro" id="IPR024230">
    <property type="entry name" value="GspL_cyto_dom"/>
</dbReference>
<dbReference type="NCBIfam" id="TIGR01709">
    <property type="entry name" value="typeII_sec_gspL"/>
    <property type="match status" value="1"/>
</dbReference>
<keyword evidence="5" id="KW-0997">Cell inner membrane</keyword>